<proteinExistence type="predicted"/>
<accession>A0A915IXT3</accession>
<name>A0A915IXT3_ROMCU</name>
<keyword evidence="1" id="KW-1133">Transmembrane helix</keyword>
<feature type="transmembrane region" description="Helical" evidence="1">
    <location>
        <begin position="58"/>
        <end position="77"/>
    </location>
</feature>
<keyword evidence="1" id="KW-0472">Membrane</keyword>
<sequence length="122" mass="13502">MALETTKSCKKLKQNKIRLIVSVTKIPVRLLRLSFPIAQQIPLPTKPAPDISKYKPPIIYCCMEVSLSIIVNVTFSLFVWDYFLAKISCAGTTAVIVAFGMAMDVPDSCTIPDPFVDGFCKT</sequence>
<evidence type="ECO:0000313" key="2">
    <source>
        <dbReference type="Proteomes" id="UP000887565"/>
    </source>
</evidence>
<protein>
    <submittedName>
        <fullName evidence="3">Uncharacterized protein</fullName>
    </submittedName>
</protein>
<dbReference type="WBParaSite" id="nRc.2.0.1.t18643-RA">
    <property type="protein sequence ID" value="nRc.2.0.1.t18643-RA"/>
    <property type="gene ID" value="nRc.2.0.1.g18643"/>
</dbReference>
<reference evidence="3" key="1">
    <citation type="submission" date="2022-11" db="UniProtKB">
        <authorList>
            <consortium name="WormBaseParasite"/>
        </authorList>
    </citation>
    <scope>IDENTIFICATION</scope>
</reference>
<organism evidence="2 3">
    <name type="scientific">Romanomermis culicivorax</name>
    <name type="common">Nematode worm</name>
    <dbReference type="NCBI Taxonomy" id="13658"/>
    <lineage>
        <taxon>Eukaryota</taxon>
        <taxon>Metazoa</taxon>
        <taxon>Ecdysozoa</taxon>
        <taxon>Nematoda</taxon>
        <taxon>Enoplea</taxon>
        <taxon>Dorylaimia</taxon>
        <taxon>Mermithida</taxon>
        <taxon>Mermithoidea</taxon>
        <taxon>Mermithidae</taxon>
        <taxon>Romanomermis</taxon>
    </lineage>
</organism>
<dbReference type="AlphaFoldDB" id="A0A915IXT3"/>
<keyword evidence="1" id="KW-0812">Transmembrane</keyword>
<evidence type="ECO:0000256" key="1">
    <source>
        <dbReference type="SAM" id="Phobius"/>
    </source>
</evidence>
<keyword evidence="2" id="KW-1185">Reference proteome</keyword>
<dbReference type="Proteomes" id="UP000887565">
    <property type="component" value="Unplaced"/>
</dbReference>
<evidence type="ECO:0000313" key="3">
    <source>
        <dbReference type="WBParaSite" id="nRc.2.0.1.t18643-RA"/>
    </source>
</evidence>